<dbReference type="GO" id="GO:0005737">
    <property type="term" value="C:cytoplasm"/>
    <property type="evidence" value="ECO:0007669"/>
    <property type="project" value="TreeGrafter"/>
</dbReference>
<evidence type="ECO:0000256" key="1">
    <source>
        <dbReference type="ARBA" id="ARBA00022723"/>
    </source>
</evidence>
<accession>A0A8H3IGK2</accession>
<feature type="domain" description="C2H2-type" evidence="7">
    <location>
        <begin position="539"/>
        <end position="568"/>
    </location>
</feature>
<feature type="compositionally biased region" description="Acidic residues" evidence="5">
    <location>
        <begin position="295"/>
        <end position="315"/>
    </location>
</feature>
<dbReference type="GO" id="GO:0008270">
    <property type="term" value="F:zinc ion binding"/>
    <property type="evidence" value="ECO:0007669"/>
    <property type="project" value="UniProtKB-KW"/>
</dbReference>
<dbReference type="PRINTS" id="PR00625">
    <property type="entry name" value="JDOMAIN"/>
</dbReference>
<feature type="region of interest" description="Disordered" evidence="5">
    <location>
        <begin position="361"/>
        <end position="536"/>
    </location>
</feature>
<dbReference type="SUPFAM" id="SSF46565">
    <property type="entry name" value="Chaperone J-domain"/>
    <property type="match status" value="1"/>
</dbReference>
<dbReference type="Pfam" id="PF12171">
    <property type="entry name" value="zf-C2H2_jaz"/>
    <property type="match status" value="1"/>
</dbReference>
<dbReference type="Pfam" id="PF00226">
    <property type="entry name" value="DnaJ"/>
    <property type="match status" value="1"/>
</dbReference>
<feature type="region of interest" description="Disordered" evidence="5">
    <location>
        <begin position="271"/>
        <end position="315"/>
    </location>
</feature>
<dbReference type="PROSITE" id="PS00028">
    <property type="entry name" value="ZINC_FINGER_C2H2_1"/>
    <property type="match status" value="2"/>
</dbReference>
<evidence type="ECO:0000256" key="2">
    <source>
        <dbReference type="ARBA" id="ARBA00022771"/>
    </source>
</evidence>
<evidence type="ECO:0000256" key="5">
    <source>
        <dbReference type="SAM" id="MobiDB-lite"/>
    </source>
</evidence>
<dbReference type="GO" id="GO:0003676">
    <property type="term" value="F:nucleic acid binding"/>
    <property type="evidence" value="ECO:0007669"/>
    <property type="project" value="InterPro"/>
</dbReference>
<feature type="domain" description="J" evidence="6">
    <location>
        <begin position="19"/>
        <end position="85"/>
    </location>
</feature>
<dbReference type="InterPro" id="IPR018253">
    <property type="entry name" value="DnaJ_domain_CS"/>
</dbReference>
<evidence type="ECO:0000256" key="4">
    <source>
        <dbReference type="PROSITE-ProRule" id="PRU00042"/>
    </source>
</evidence>
<dbReference type="SMART" id="SM00271">
    <property type="entry name" value="DnaJ"/>
    <property type="match status" value="1"/>
</dbReference>
<evidence type="ECO:0008006" key="10">
    <source>
        <dbReference type="Google" id="ProtNLM"/>
    </source>
</evidence>
<dbReference type="Proteomes" id="UP000664169">
    <property type="component" value="Unassembled WGS sequence"/>
</dbReference>
<evidence type="ECO:0000259" key="6">
    <source>
        <dbReference type="PROSITE" id="PS50076"/>
    </source>
</evidence>
<evidence type="ECO:0000313" key="8">
    <source>
        <dbReference type="EMBL" id="CAF9917873.1"/>
    </source>
</evidence>
<gene>
    <name evidence="8" type="ORF">GOMPHAMPRED_001400</name>
</gene>
<dbReference type="SMART" id="SM00451">
    <property type="entry name" value="ZnF_U1"/>
    <property type="match status" value="2"/>
</dbReference>
<feature type="compositionally biased region" description="Polar residues" evidence="5">
    <location>
        <begin position="411"/>
        <end position="421"/>
    </location>
</feature>
<keyword evidence="9" id="KW-1185">Reference proteome</keyword>
<evidence type="ECO:0000256" key="3">
    <source>
        <dbReference type="ARBA" id="ARBA00022833"/>
    </source>
</evidence>
<dbReference type="SUPFAM" id="SSF57667">
    <property type="entry name" value="beta-beta-alpha zinc fingers"/>
    <property type="match status" value="1"/>
</dbReference>
<dbReference type="Gene3D" id="3.30.160.60">
    <property type="entry name" value="Classic Zinc Finger"/>
    <property type="match status" value="1"/>
</dbReference>
<keyword evidence="1" id="KW-0479">Metal-binding</keyword>
<evidence type="ECO:0000313" key="9">
    <source>
        <dbReference type="Proteomes" id="UP000664169"/>
    </source>
</evidence>
<dbReference type="InterPro" id="IPR013087">
    <property type="entry name" value="Znf_C2H2_type"/>
</dbReference>
<dbReference type="Gene3D" id="1.10.287.110">
    <property type="entry name" value="DnaJ domain"/>
    <property type="match status" value="1"/>
</dbReference>
<feature type="domain" description="C2H2-type" evidence="7">
    <location>
        <begin position="319"/>
        <end position="343"/>
    </location>
</feature>
<keyword evidence="2 4" id="KW-0863">Zinc-finger</keyword>
<protein>
    <recommendedName>
        <fullName evidence="10">DnaJ-domain-containing protein</fullName>
    </recommendedName>
</protein>
<dbReference type="SMART" id="SM00355">
    <property type="entry name" value="ZnF_C2H2"/>
    <property type="match status" value="2"/>
</dbReference>
<keyword evidence="3" id="KW-0862">Zinc</keyword>
<dbReference type="EMBL" id="CAJPDQ010000012">
    <property type="protein sequence ID" value="CAF9917873.1"/>
    <property type="molecule type" value="Genomic_DNA"/>
</dbReference>
<dbReference type="InterPro" id="IPR036869">
    <property type="entry name" value="J_dom_sf"/>
</dbReference>
<dbReference type="InterPro" id="IPR001623">
    <property type="entry name" value="DnaJ_domain"/>
</dbReference>
<dbReference type="OrthoDB" id="5894at2759"/>
<proteinExistence type="predicted"/>
<dbReference type="AlphaFoldDB" id="A0A8H3IGK2"/>
<evidence type="ECO:0000259" key="7">
    <source>
        <dbReference type="PROSITE" id="PS50157"/>
    </source>
</evidence>
<sequence length="582" mass="64298">MGQTTSNTVEPETEIPAKSHYELLGLSSGASEEDIKKAYRRKALELHPDRNHGKESAATALFAEIQTAYSVLSDPQERAWYDAHQAEFLSGGGGGDGDAHYERSVKVTTAEDIRGMCASRTSAFSDFSDSPKGFFTNVRELFERLAMEERIASVNVDWEPIDYPSFGSSKDDFQDVVKTFYSIWGGFSTAKTFAWKDLYRPSTEFDRRTRRAMEKENQKVREEAIREFNDAVRALVLFVRRRDPRYIATATTDAERQKTLREAAAVQAARARKSNAAKITEQTVPDWAQSRGDQEGDDYATEEGDEDEDGDEEPELEIWECVSCSKTFKSEGQYDAHERSKKHKQTVAKLKREMRNQHIELGLDSDPHEQPEQVTAEHEHGTDSIHGLSADIDEKLTYSQSNMEEEDTLSVPPSINQSSTQPKPPIETPAPGTNSATTISSSSSSSSEEDEDEDDSYAPRPQVESRVQKQQTESASSSPSTAANGTSTPLSNLDNRETAAGTSTPSSERLKVGKAKEKRAKKAAKEAAGNSSGEKMGLLECAACEETFGSKNKLFEHIKKTGHARPPSETGSGTGRKGKKKS</sequence>
<dbReference type="InterPro" id="IPR036236">
    <property type="entry name" value="Znf_C2H2_sf"/>
</dbReference>
<feature type="compositionally biased region" description="Low complexity" evidence="5">
    <location>
        <begin position="474"/>
        <end position="488"/>
    </location>
</feature>
<feature type="region of interest" description="Disordered" evidence="5">
    <location>
        <begin position="555"/>
        <end position="582"/>
    </location>
</feature>
<dbReference type="PROSITE" id="PS00636">
    <property type="entry name" value="DNAJ_1"/>
    <property type="match status" value="1"/>
</dbReference>
<dbReference type="PANTHER" id="PTHR44029:SF1">
    <property type="entry name" value="DNAJ HOMOLOG SUBFAMILY C MEMBER 21"/>
    <property type="match status" value="1"/>
</dbReference>
<dbReference type="InterPro" id="IPR003604">
    <property type="entry name" value="Matrin/U1-like-C_Znf_C2H2"/>
</dbReference>
<dbReference type="CDD" id="cd06257">
    <property type="entry name" value="DnaJ"/>
    <property type="match status" value="1"/>
</dbReference>
<dbReference type="InterPro" id="IPR054076">
    <property type="entry name" value="ZUO1-like_ZHD"/>
</dbReference>
<organism evidence="8 9">
    <name type="scientific">Gomphillus americanus</name>
    <dbReference type="NCBI Taxonomy" id="1940652"/>
    <lineage>
        <taxon>Eukaryota</taxon>
        <taxon>Fungi</taxon>
        <taxon>Dikarya</taxon>
        <taxon>Ascomycota</taxon>
        <taxon>Pezizomycotina</taxon>
        <taxon>Lecanoromycetes</taxon>
        <taxon>OSLEUM clade</taxon>
        <taxon>Ostropomycetidae</taxon>
        <taxon>Ostropales</taxon>
        <taxon>Graphidaceae</taxon>
        <taxon>Gomphilloideae</taxon>
        <taxon>Gomphillus</taxon>
    </lineage>
</organism>
<feature type="compositionally biased region" description="Acidic residues" evidence="5">
    <location>
        <begin position="447"/>
        <end position="456"/>
    </location>
</feature>
<name>A0A8H3IGK2_9LECA</name>
<dbReference type="InterPro" id="IPR022755">
    <property type="entry name" value="Znf_C2H2_jaz"/>
</dbReference>
<dbReference type="PROSITE" id="PS50076">
    <property type="entry name" value="DNAJ_2"/>
    <property type="match status" value="1"/>
</dbReference>
<dbReference type="Pfam" id="PF21884">
    <property type="entry name" value="ZUO1-like_ZHD"/>
    <property type="match status" value="1"/>
</dbReference>
<dbReference type="PANTHER" id="PTHR44029">
    <property type="entry name" value="DNAJ HOMOLOG SUBFAMILY C MEMBER 21"/>
    <property type="match status" value="1"/>
</dbReference>
<comment type="caution">
    <text evidence="8">The sequence shown here is derived from an EMBL/GenBank/DDBJ whole genome shotgun (WGS) entry which is preliminary data.</text>
</comment>
<feature type="compositionally biased region" description="Basic and acidic residues" evidence="5">
    <location>
        <begin position="365"/>
        <end position="383"/>
    </location>
</feature>
<dbReference type="PROSITE" id="PS50157">
    <property type="entry name" value="ZINC_FINGER_C2H2_2"/>
    <property type="match status" value="2"/>
</dbReference>
<dbReference type="InterPro" id="IPR051964">
    <property type="entry name" value="Chaperone_stress_response"/>
</dbReference>
<reference evidence="8" key="1">
    <citation type="submission" date="2021-03" db="EMBL/GenBank/DDBJ databases">
        <authorList>
            <person name="Tagirdzhanova G."/>
        </authorList>
    </citation>
    <scope>NUCLEOTIDE SEQUENCE</scope>
</reference>